<reference evidence="1 2" key="1">
    <citation type="submission" date="2017-05" db="EMBL/GenBank/DDBJ databases">
        <title>Lactobacillus nurukis nov., sp. nov., isolated from nuruk.</title>
        <authorList>
            <person name="Kim S.-J."/>
        </authorList>
    </citation>
    <scope>NUCLEOTIDE SEQUENCE [LARGE SCALE GENOMIC DNA]</scope>
    <source>
        <strain evidence="1 2">SYF10-1a</strain>
    </source>
</reference>
<dbReference type="Proteomes" id="UP000235649">
    <property type="component" value="Unassembled WGS sequence"/>
</dbReference>
<evidence type="ECO:0000313" key="2">
    <source>
        <dbReference type="Proteomes" id="UP000235649"/>
    </source>
</evidence>
<evidence type="ECO:0000313" key="1">
    <source>
        <dbReference type="EMBL" id="PMD71489.1"/>
    </source>
</evidence>
<name>A0A2N7AV19_9LACO</name>
<protein>
    <submittedName>
        <fullName evidence="1">Uncharacterized protein</fullName>
    </submittedName>
</protein>
<comment type="caution">
    <text evidence="1">The sequence shown here is derived from an EMBL/GenBank/DDBJ whole genome shotgun (WGS) entry which is preliminary data.</text>
</comment>
<proteinExistence type="predicted"/>
<organism evidence="1 2">
    <name type="scientific">Companilactobacillus nuruki</name>
    <dbReference type="NCBI Taxonomy" id="1993540"/>
    <lineage>
        <taxon>Bacteria</taxon>
        <taxon>Bacillati</taxon>
        <taxon>Bacillota</taxon>
        <taxon>Bacilli</taxon>
        <taxon>Lactobacillales</taxon>
        <taxon>Lactobacillaceae</taxon>
        <taxon>Companilactobacillus</taxon>
    </lineage>
</organism>
<dbReference type="OrthoDB" id="2334314at2"/>
<gene>
    <name evidence="1" type="ORF">CBP76_05095</name>
</gene>
<keyword evidence="2" id="KW-1185">Reference proteome</keyword>
<dbReference type="RefSeq" id="WP_102195864.1">
    <property type="nucleotide sequence ID" value="NZ_NIPR01000011.1"/>
</dbReference>
<accession>A0A2N7AV19</accession>
<dbReference type="EMBL" id="NIPR01000011">
    <property type="protein sequence ID" value="PMD71489.1"/>
    <property type="molecule type" value="Genomic_DNA"/>
</dbReference>
<dbReference type="AlphaFoldDB" id="A0A2N7AV19"/>
<sequence>MYVAKLNDLYLKKIELISRFNGEIAIEGKFTNNFRRAALFDNLNDKKRINILKENGFKFYKIFETEVKE</sequence>